<name>A0A7S0KGN5_9CHLO</name>
<keyword evidence="2" id="KW-0479">Metal-binding</keyword>
<evidence type="ECO:0008006" key="10">
    <source>
        <dbReference type="Google" id="ProtNLM"/>
    </source>
</evidence>
<comment type="subcellular location">
    <subcellularLocation>
        <location evidence="1">Nucleus</location>
    </subcellularLocation>
</comment>
<gene>
    <name evidence="9" type="ORF">OMED0929_LOCUS3133</name>
</gene>
<dbReference type="InterPro" id="IPR001005">
    <property type="entry name" value="SANT/Myb"/>
</dbReference>
<feature type="compositionally biased region" description="Acidic residues" evidence="6">
    <location>
        <begin position="687"/>
        <end position="710"/>
    </location>
</feature>
<evidence type="ECO:0000256" key="6">
    <source>
        <dbReference type="SAM" id="MobiDB-lite"/>
    </source>
</evidence>
<evidence type="ECO:0000313" key="9">
    <source>
        <dbReference type="EMBL" id="CAD8581056.1"/>
    </source>
</evidence>
<dbReference type="GO" id="GO:0005634">
    <property type="term" value="C:nucleus"/>
    <property type="evidence" value="ECO:0007669"/>
    <property type="project" value="UniProtKB-SubCell"/>
</dbReference>
<dbReference type="Pfam" id="PF00628">
    <property type="entry name" value="PHD"/>
    <property type="match status" value="1"/>
</dbReference>
<dbReference type="SUPFAM" id="SSF46689">
    <property type="entry name" value="Homeodomain-like"/>
    <property type="match status" value="1"/>
</dbReference>
<dbReference type="CDD" id="cd15545">
    <property type="entry name" value="PHD_BAZ2A_like"/>
    <property type="match status" value="1"/>
</dbReference>
<evidence type="ECO:0000256" key="5">
    <source>
        <dbReference type="PROSITE-ProRule" id="PRU00146"/>
    </source>
</evidence>
<dbReference type="AlphaFoldDB" id="A0A7S0KGN5"/>
<dbReference type="Gene3D" id="3.30.40.10">
    <property type="entry name" value="Zinc/RING finger domain, C3HC4 (zinc finger)"/>
    <property type="match status" value="1"/>
</dbReference>
<feature type="compositionally biased region" description="Basic and acidic residues" evidence="6">
    <location>
        <begin position="122"/>
        <end position="134"/>
    </location>
</feature>
<feature type="compositionally biased region" description="Basic and acidic residues" evidence="6">
    <location>
        <begin position="608"/>
        <end position="623"/>
    </location>
</feature>
<dbReference type="InterPro" id="IPR009057">
    <property type="entry name" value="Homeodomain-like_sf"/>
</dbReference>
<dbReference type="Gene3D" id="1.10.10.60">
    <property type="entry name" value="Homeodomain-like"/>
    <property type="match status" value="1"/>
</dbReference>
<dbReference type="SMART" id="SM00249">
    <property type="entry name" value="PHD"/>
    <property type="match status" value="1"/>
</dbReference>
<keyword evidence="3 5" id="KW-0863">Zinc-finger</keyword>
<dbReference type="InterPro" id="IPR001965">
    <property type="entry name" value="Znf_PHD"/>
</dbReference>
<dbReference type="InterPro" id="IPR011011">
    <property type="entry name" value="Znf_FYVE_PHD"/>
</dbReference>
<feature type="region of interest" description="Disordered" evidence="6">
    <location>
        <begin position="671"/>
        <end position="748"/>
    </location>
</feature>
<feature type="domain" description="PHD-type" evidence="7">
    <location>
        <begin position="477"/>
        <end position="527"/>
    </location>
</feature>
<accession>A0A7S0KGN5</accession>
<dbReference type="InterPro" id="IPR017956">
    <property type="entry name" value="AT_hook_DNA-bd_motif"/>
</dbReference>
<feature type="region of interest" description="Disordered" evidence="6">
    <location>
        <begin position="571"/>
        <end position="626"/>
    </location>
</feature>
<dbReference type="PROSITE" id="PS01359">
    <property type="entry name" value="ZF_PHD_1"/>
    <property type="match status" value="1"/>
</dbReference>
<feature type="domain" description="Myb-like" evidence="8">
    <location>
        <begin position="618"/>
        <end position="672"/>
    </location>
</feature>
<feature type="region of interest" description="Disordered" evidence="6">
    <location>
        <begin position="46"/>
        <end position="71"/>
    </location>
</feature>
<keyword evidence="4" id="KW-0862">Zinc</keyword>
<dbReference type="PROSITE" id="PS50016">
    <property type="entry name" value="ZF_PHD_2"/>
    <property type="match status" value="1"/>
</dbReference>
<protein>
    <recommendedName>
        <fullName evidence="10">PHD-type domain-containing protein</fullName>
    </recommendedName>
</protein>
<evidence type="ECO:0000256" key="1">
    <source>
        <dbReference type="ARBA" id="ARBA00004123"/>
    </source>
</evidence>
<feature type="compositionally biased region" description="Low complexity" evidence="6">
    <location>
        <begin position="249"/>
        <end position="280"/>
    </location>
</feature>
<evidence type="ECO:0000256" key="2">
    <source>
        <dbReference type="ARBA" id="ARBA00022723"/>
    </source>
</evidence>
<sequence>MFADRRAALLLGKRAEASGRDDADDAPRAPAPASMLTLDDLILGGGGGARAAATTTAAARREEAKPAPTGTLFSRAPVVVTGWDNPHRRAEPRGGAVGANGAARVGDGDRGLGARRGPGRPPKADERRREALEPRRRHPARPTELAGARAAIGVVRDYVDYNAGYLSPDDVNADMDAPPSPIRGFAQRLMSMDDEDGARGGGGGARERGNHARKRATTTRSPDPQDAYAYEQQKKRARAKRAAMKEAEALVAAAARVKPRAMSPDSDSGAPGSASRAGRALHAPQAFWASGKKREKDAARAGRKPAAIWSDDDDDDEEDDVRAAVGVGGRNANAERALHRIRKGAVPVPQNRERGARDKRSGAGNDERKGKPGPKPGLAAAKKAAMIAAGIPIPVLPPGVKRGRGRPPRSMLIVPDGPVNSQLPPAVIRNISKVDPKIVRKIIPVVTAKKNFTSDDDEDIDEDEFDVPAPQPPSDVPVACIACGRDDEDHKMLLCDGCDKGYHTHCLVPKLSVIPDAEWFCYECVTAKRPKTAAAEAFERRQAEKAASALAAVRYSPPAHQRVSDKVKLNGERKLKPGPKPKSITGRQSFDANVIVERKKQTSSSAKRSTDEKRPVGRPKKDPNVWTEEQIEALQNAQVRVDLGRKNFWTEVASYVPGKNAQQCKEQVYAGLGVGGSGDENSRPENRDEDAYDEEDVDEEDVDEEYVDDDTQARGTNPTTRTFLTPTKPATSSANVERWRMRRPSDDF</sequence>
<feature type="compositionally biased region" description="Acidic residues" evidence="6">
    <location>
        <begin position="310"/>
        <end position="320"/>
    </location>
</feature>
<dbReference type="SMART" id="SM00717">
    <property type="entry name" value="SANT"/>
    <property type="match status" value="1"/>
</dbReference>
<feature type="compositionally biased region" description="Basic and acidic residues" evidence="6">
    <location>
        <begin position="351"/>
        <end position="370"/>
    </location>
</feature>
<feature type="region of interest" description="Disordered" evidence="6">
    <location>
        <begin position="193"/>
        <end position="378"/>
    </location>
</feature>
<evidence type="ECO:0000259" key="8">
    <source>
        <dbReference type="PROSITE" id="PS50090"/>
    </source>
</evidence>
<evidence type="ECO:0000256" key="3">
    <source>
        <dbReference type="ARBA" id="ARBA00022771"/>
    </source>
</evidence>
<dbReference type="SMART" id="SM00384">
    <property type="entry name" value="AT_hook"/>
    <property type="match status" value="3"/>
</dbReference>
<dbReference type="CDD" id="cd00167">
    <property type="entry name" value="SANT"/>
    <property type="match status" value="1"/>
</dbReference>
<evidence type="ECO:0000256" key="4">
    <source>
        <dbReference type="ARBA" id="ARBA00022833"/>
    </source>
</evidence>
<organism evidence="9">
    <name type="scientific">Ostreococcus mediterraneus</name>
    <dbReference type="NCBI Taxonomy" id="1486918"/>
    <lineage>
        <taxon>Eukaryota</taxon>
        <taxon>Viridiplantae</taxon>
        <taxon>Chlorophyta</taxon>
        <taxon>Mamiellophyceae</taxon>
        <taxon>Mamiellales</taxon>
        <taxon>Bathycoccaceae</taxon>
        <taxon>Ostreococcus</taxon>
    </lineage>
</organism>
<feature type="region of interest" description="Disordered" evidence="6">
    <location>
        <begin position="13"/>
        <end position="32"/>
    </location>
</feature>
<feature type="region of interest" description="Disordered" evidence="6">
    <location>
        <begin position="83"/>
        <end position="144"/>
    </location>
</feature>
<dbReference type="PANTHER" id="PTHR45915">
    <property type="entry name" value="TRANSCRIPTION INTERMEDIARY FACTOR"/>
    <property type="match status" value="1"/>
</dbReference>
<proteinExistence type="predicted"/>
<evidence type="ECO:0000259" key="7">
    <source>
        <dbReference type="PROSITE" id="PS50016"/>
    </source>
</evidence>
<dbReference type="SUPFAM" id="SSF57903">
    <property type="entry name" value="FYVE/PHD zinc finger"/>
    <property type="match status" value="1"/>
</dbReference>
<dbReference type="InterPro" id="IPR013083">
    <property type="entry name" value="Znf_RING/FYVE/PHD"/>
</dbReference>
<dbReference type="InterPro" id="IPR019786">
    <property type="entry name" value="Zinc_finger_PHD-type_CS"/>
</dbReference>
<dbReference type="PROSITE" id="PS50090">
    <property type="entry name" value="MYB_LIKE"/>
    <property type="match status" value="1"/>
</dbReference>
<dbReference type="GO" id="GO:0000785">
    <property type="term" value="C:chromatin"/>
    <property type="evidence" value="ECO:0007669"/>
    <property type="project" value="TreeGrafter"/>
</dbReference>
<feature type="compositionally biased region" description="Low complexity" evidence="6">
    <location>
        <begin position="716"/>
        <end position="731"/>
    </location>
</feature>
<dbReference type="PANTHER" id="PTHR45915:SF2">
    <property type="entry name" value="TOUTATIS, ISOFORM E"/>
    <property type="match status" value="1"/>
</dbReference>
<dbReference type="GO" id="GO:0008270">
    <property type="term" value="F:zinc ion binding"/>
    <property type="evidence" value="ECO:0007669"/>
    <property type="project" value="UniProtKB-KW"/>
</dbReference>
<dbReference type="EMBL" id="HBEW01003747">
    <property type="protein sequence ID" value="CAD8581056.1"/>
    <property type="molecule type" value="Transcribed_RNA"/>
</dbReference>
<reference evidence="9" key="1">
    <citation type="submission" date="2021-01" db="EMBL/GenBank/DDBJ databases">
        <authorList>
            <person name="Corre E."/>
            <person name="Pelletier E."/>
            <person name="Niang G."/>
            <person name="Scheremetjew M."/>
            <person name="Finn R."/>
            <person name="Kale V."/>
            <person name="Holt S."/>
            <person name="Cochrane G."/>
            <person name="Meng A."/>
            <person name="Brown T."/>
            <person name="Cohen L."/>
        </authorList>
    </citation>
    <scope>NUCLEOTIDE SEQUENCE</scope>
    <source>
        <strain evidence="9">Clade-D-RCC2572</strain>
    </source>
</reference>
<feature type="compositionally biased region" description="Basic and acidic residues" evidence="6">
    <location>
        <begin position="13"/>
        <end position="27"/>
    </location>
</feature>
<dbReference type="GO" id="GO:0003677">
    <property type="term" value="F:DNA binding"/>
    <property type="evidence" value="ECO:0007669"/>
    <property type="project" value="InterPro"/>
</dbReference>
<feature type="compositionally biased region" description="Basic and acidic residues" evidence="6">
    <location>
        <begin position="737"/>
        <end position="748"/>
    </location>
</feature>
<dbReference type="InterPro" id="IPR019787">
    <property type="entry name" value="Znf_PHD-finger"/>
</dbReference>